<dbReference type="EMBL" id="VKKY01000003">
    <property type="protein sequence ID" value="KAA3436803.1"/>
    <property type="molecule type" value="Genomic_DNA"/>
</dbReference>
<protein>
    <submittedName>
        <fullName evidence="3">GNAT family N-acetyltransferase</fullName>
    </submittedName>
</protein>
<dbReference type="OrthoDB" id="7356080at2"/>
<dbReference type="PROSITE" id="PS51186">
    <property type="entry name" value="GNAT"/>
    <property type="match status" value="1"/>
</dbReference>
<keyword evidence="4" id="KW-1185">Reference proteome</keyword>
<dbReference type="AlphaFoldDB" id="A0A5B6TCH3"/>
<dbReference type="PANTHER" id="PTHR13947">
    <property type="entry name" value="GNAT FAMILY N-ACETYLTRANSFERASE"/>
    <property type="match status" value="1"/>
</dbReference>
<feature type="domain" description="N-acetyltransferase" evidence="2">
    <location>
        <begin position="4"/>
        <end position="143"/>
    </location>
</feature>
<dbReference type="SUPFAM" id="SSF55729">
    <property type="entry name" value="Acyl-CoA N-acyltransferases (Nat)"/>
    <property type="match status" value="1"/>
</dbReference>
<sequence length="158" mass="18091">MMIPTYREATVADIPQMQVVRHLVKENVLSNPALVTDAAVEEYITKRGKGWVAEVENKVVGFSIADLQEHSIWALFVDPAYEKRGIGRKLHDLMLDWYFGQTKEKVWLGTSPNTRAASFYRTAGWRDVGTHGKGEIKFEMTFEEWTQRKAVEACPKED</sequence>
<dbReference type="Gene3D" id="3.40.630.30">
    <property type="match status" value="1"/>
</dbReference>
<dbReference type="CDD" id="cd04301">
    <property type="entry name" value="NAT_SF"/>
    <property type="match status" value="1"/>
</dbReference>
<name>A0A5B6TCH3_9BACT</name>
<dbReference type="InterPro" id="IPR016181">
    <property type="entry name" value="Acyl_CoA_acyltransferase"/>
</dbReference>
<evidence type="ECO:0000313" key="4">
    <source>
        <dbReference type="Proteomes" id="UP000324133"/>
    </source>
</evidence>
<reference evidence="3 4" key="1">
    <citation type="submission" date="2019-07" db="EMBL/GenBank/DDBJ databases">
        <title>Rufibacter sp. nov., isolated from lake sediment.</title>
        <authorList>
            <person name="Qu J.-H."/>
        </authorList>
    </citation>
    <scope>NUCLEOTIDE SEQUENCE [LARGE SCALE GENOMIC DNA]</scope>
    <source>
        <strain evidence="3 4">NBS58-1</strain>
    </source>
</reference>
<dbReference type="InterPro" id="IPR000182">
    <property type="entry name" value="GNAT_dom"/>
</dbReference>
<dbReference type="Pfam" id="PF00583">
    <property type="entry name" value="Acetyltransf_1"/>
    <property type="match status" value="1"/>
</dbReference>
<evidence type="ECO:0000259" key="2">
    <source>
        <dbReference type="PROSITE" id="PS51186"/>
    </source>
</evidence>
<keyword evidence="1 3" id="KW-0808">Transferase</keyword>
<gene>
    <name evidence="3" type="ORF">FOA19_20735</name>
</gene>
<accession>A0A5B6TCH3</accession>
<dbReference type="RefSeq" id="WP_149092742.1">
    <property type="nucleotide sequence ID" value="NZ_VKKY01000003.1"/>
</dbReference>
<dbReference type="PANTHER" id="PTHR13947:SF37">
    <property type="entry name" value="LD18367P"/>
    <property type="match status" value="1"/>
</dbReference>
<organism evidence="3 4">
    <name type="scientific">Rufibacter hautae</name>
    <dbReference type="NCBI Taxonomy" id="2595005"/>
    <lineage>
        <taxon>Bacteria</taxon>
        <taxon>Pseudomonadati</taxon>
        <taxon>Bacteroidota</taxon>
        <taxon>Cytophagia</taxon>
        <taxon>Cytophagales</taxon>
        <taxon>Hymenobacteraceae</taxon>
        <taxon>Rufibacter</taxon>
    </lineage>
</organism>
<comment type="caution">
    <text evidence="3">The sequence shown here is derived from an EMBL/GenBank/DDBJ whole genome shotgun (WGS) entry which is preliminary data.</text>
</comment>
<proteinExistence type="predicted"/>
<dbReference type="Proteomes" id="UP000324133">
    <property type="component" value="Unassembled WGS sequence"/>
</dbReference>
<dbReference type="InterPro" id="IPR050769">
    <property type="entry name" value="NAT_camello-type"/>
</dbReference>
<evidence type="ECO:0000313" key="3">
    <source>
        <dbReference type="EMBL" id="KAA3436803.1"/>
    </source>
</evidence>
<dbReference type="GO" id="GO:0008080">
    <property type="term" value="F:N-acetyltransferase activity"/>
    <property type="evidence" value="ECO:0007669"/>
    <property type="project" value="InterPro"/>
</dbReference>
<evidence type="ECO:0000256" key="1">
    <source>
        <dbReference type="ARBA" id="ARBA00022679"/>
    </source>
</evidence>